<evidence type="ECO:0000259" key="2">
    <source>
        <dbReference type="Pfam" id="PF06713"/>
    </source>
</evidence>
<dbReference type="Proteomes" id="UP000193006">
    <property type="component" value="Chromosome"/>
</dbReference>
<dbReference type="STRING" id="199441.BkAM31D_20015"/>
<reference evidence="3 4" key="1">
    <citation type="submission" date="2017-04" db="EMBL/GenBank/DDBJ databases">
        <title>Bacillus krulwichiae AM31D Genome sequencing and assembly.</title>
        <authorList>
            <person name="Krulwich T.A."/>
            <person name="Anastor L."/>
            <person name="Ehrlich R."/>
            <person name="Ehrlich G.D."/>
            <person name="Janto B."/>
        </authorList>
    </citation>
    <scope>NUCLEOTIDE SEQUENCE [LARGE SCALE GENOMIC DNA]</scope>
    <source>
        <strain evidence="3 4">AM31D</strain>
    </source>
</reference>
<name>A0A1X9MLU6_9BACI</name>
<sequence>MYFPSKKDFWMTVLIWGTMLVCFLPAMFSQDFIAFLIFIPVLFLLVWIWFSTGYFIENSMLLIRSGPLRKKVNIRGIKKIRRTRTLLSSPALSFDRLEITHGRFGDHLVISPVRKQEFIKQLLKENDQIELDAKVKSLLESED</sequence>
<proteinExistence type="predicted"/>
<evidence type="ECO:0000256" key="1">
    <source>
        <dbReference type="SAM" id="Phobius"/>
    </source>
</evidence>
<organism evidence="3 4">
    <name type="scientific">Halalkalibacter krulwichiae</name>
    <dbReference type="NCBI Taxonomy" id="199441"/>
    <lineage>
        <taxon>Bacteria</taxon>
        <taxon>Bacillati</taxon>
        <taxon>Bacillota</taxon>
        <taxon>Bacilli</taxon>
        <taxon>Bacillales</taxon>
        <taxon>Bacillaceae</taxon>
        <taxon>Halalkalibacter</taxon>
    </lineage>
</organism>
<feature type="transmembrane region" description="Helical" evidence="1">
    <location>
        <begin position="34"/>
        <end position="56"/>
    </location>
</feature>
<gene>
    <name evidence="3" type="ORF">BkAM31D_20015</name>
</gene>
<protein>
    <recommendedName>
        <fullName evidence="2">Uncharacterized protein YyaB-like PH domain-containing protein</fullName>
    </recommendedName>
</protein>
<dbReference type="RefSeq" id="WP_066156516.1">
    <property type="nucleotide sequence ID" value="NZ_CP020814.1"/>
</dbReference>
<accession>A0A1X9MLU6</accession>
<evidence type="ECO:0000313" key="4">
    <source>
        <dbReference type="Proteomes" id="UP000193006"/>
    </source>
</evidence>
<dbReference type="EMBL" id="CP020814">
    <property type="protein sequence ID" value="ARK31942.1"/>
    <property type="molecule type" value="Genomic_DNA"/>
</dbReference>
<dbReference type="KEGG" id="bkw:BkAM31D_20015"/>
<dbReference type="InterPro" id="IPR009589">
    <property type="entry name" value="PH_YyaB-like"/>
</dbReference>
<feature type="transmembrane region" description="Helical" evidence="1">
    <location>
        <begin position="9"/>
        <end position="28"/>
    </location>
</feature>
<dbReference type="AlphaFoldDB" id="A0A1X9MLU6"/>
<dbReference type="Pfam" id="PF06713">
    <property type="entry name" value="bPH_4"/>
    <property type="match status" value="1"/>
</dbReference>
<keyword evidence="4" id="KW-1185">Reference proteome</keyword>
<evidence type="ECO:0000313" key="3">
    <source>
        <dbReference type="EMBL" id="ARK31942.1"/>
    </source>
</evidence>
<keyword evidence="1" id="KW-1133">Transmembrane helix</keyword>
<keyword evidence="1" id="KW-0472">Membrane</keyword>
<feature type="domain" description="Uncharacterized protein YyaB-like PH" evidence="2">
    <location>
        <begin position="52"/>
        <end position="126"/>
    </location>
</feature>
<keyword evidence="1" id="KW-0812">Transmembrane</keyword>
<dbReference type="GO" id="GO:0030153">
    <property type="term" value="P:bacteriocin immunity"/>
    <property type="evidence" value="ECO:0007669"/>
    <property type="project" value="InterPro"/>
</dbReference>